<protein>
    <submittedName>
        <fullName evidence="1">Uncharacterized protein</fullName>
    </submittedName>
</protein>
<comment type="caution">
    <text evidence="1">The sequence shown here is derived from an EMBL/GenBank/DDBJ whole genome shotgun (WGS) entry which is preliminary data.</text>
</comment>
<reference evidence="1 2" key="1">
    <citation type="submission" date="2020-07" db="EMBL/GenBank/DDBJ databases">
        <title>Taxonomic revisions and descriptions of new bacterial species based on genomic comparisons in the high-G+C-content subgroup of the family Alcaligenaceae.</title>
        <authorList>
            <person name="Szabo A."/>
            <person name="Felfoldi T."/>
        </authorList>
    </citation>
    <scope>NUCLEOTIDE SEQUENCE [LARGE SCALE GENOMIC DNA]</scope>
    <source>
        <strain evidence="1 2">LMG 24012</strain>
    </source>
</reference>
<accession>A0A853G7U6</accession>
<proteinExistence type="predicted"/>
<evidence type="ECO:0000313" key="1">
    <source>
        <dbReference type="EMBL" id="NYT51020.1"/>
    </source>
</evidence>
<dbReference type="AlphaFoldDB" id="A0A853G7U6"/>
<keyword evidence="2" id="KW-1185">Reference proteome</keyword>
<organism evidence="1 2">
    <name type="scientific">Parapusillimonas granuli</name>
    <dbReference type="NCBI Taxonomy" id="380911"/>
    <lineage>
        <taxon>Bacteria</taxon>
        <taxon>Pseudomonadati</taxon>
        <taxon>Pseudomonadota</taxon>
        <taxon>Betaproteobacteria</taxon>
        <taxon>Burkholderiales</taxon>
        <taxon>Alcaligenaceae</taxon>
        <taxon>Parapusillimonas</taxon>
    </lineage>
</organism>
<gene>
    <name evidence="1" type="ORF">H0A72_17040</name>
</gene>
<evidence type="ECO:0000313" key="2">
    <source>
        <dbReference type="Proteomes" id="UP000559809"/>
    </source>
</evidence>
<name>A0A853G7U6_9BURK</name>
<dbReference type="EMBL" id="JACCEM010000009">
    <property type="protein sequence ID" value="NYT51020.1"/>
    <property type="molecule type" value="Genomic_DNA"/>
</dbReference>
<dbReference type="Proteomes" id="UP000559809">
    <property type="component" value="Unassembled WGS sequence"/>
</dbReference>
<dbReference type="RefSeq" id="WP_180157509.1">
    <property type="nucleotide sequence ID" value="NZ_JACCEM010000009.1"/>
</dbReference>
<sequence>MASALEDLDELTLRCRDEKARQYITEAVASYRAGAFRSAIVATWVAVCFDVIEKLRELALAGDKEAEKQIQDIELTQSSGDLGRALKFERELLILAKDKFELISPLEIIDLERLQADRNRCAHPSLTSDNQAYTPSAELARLHLHSAITHLLQHPPIQGKYALDRLLQEINSEYFPSSATEAKLALSSGPLGRPRESLVRNLVLVLVKTLLNDDPDWKRRRRISAALQATQYLHPDHYAKSLKEKLSALFRSIGDEKLQTTINFLRDIPDTWQFLDPDIRQKSQNYVQNLPSDHLHEVDFLLNYSPLQIQARHRVTVASKKELKDMIFFDMPKEVADKFISLYLESKSFDDANEWAKELIIVAGEFSADHIRRILTNAASNSQALNSFQIGPLINKLRSTKKLPEDEYEKLLENNGLQEHARPIREEFDEL</sequence>